<comment type="similarity">
    <text evidence="1">Belongs to the WD repeat CDC20/Fizzy family.</text>
</comment>
<dbReference type="GO" id="GO:0005680">
    <property type="term" value="C:anaphase-promoting complex"/>
    <property type="evidence" value="ECO:0007669"/>
    <property type="project" value="TreeGrafter"/>
</dbReference>
<dbReference type="EMBL" id="KN831801">
    <property type="protein sequence ID" value="KIM36879.1"/>
    <property type="molecule type" value="Genomic_DNA"/>
</dbReference>
<dbReference type="PROSITE" id="PS00678">
    <property type="entry name" value="WD_REPEATS_1"/>
    <property type="match status" value="2"/>
</dbReference>
<dbReference type="OrthoDB" id="10263272at2759"/>
<keyword evidence="2 5" id="KW-0853">WD repeat</keyword>
<dbReference type="GO" id="GO:1990757">
    <property type="term" value="F:ubiquitin ligase activator activity"/>
    <property type="evidence" value="ECO:0007669"/>
    <property type="project" value="TreeGrafter"/>
</dbReference>
<evidence type="ECO:0000313" key="9">
    <source>
        <dbReference type="Proteomes" id="UP000053424"/>
    </source>
</evidence>
<dbReference type="Proteomes" id="UP000053424">
    <property type="component" value="Unassembled WGS sequence"/>
</dbReference>
<dbReference type="SUPFAM" id="SSF50978">
    <property type="entry name" value="WD40 repeat-like"/>
    <property type="match status" value="1"/>
</dbReference>
<evidence type="ECO:0000256" key="2">
    <source>
        <dbReference type="ARBA" id="ARBA00022574"/>
    </source>
</evidence>
<dbReference type="PROSITE" id="PS50082">
    <property type="entry name" value="WD_REPEATS_2"/>
    <property type="match status" value="2"/>
</dbReference>
<feature type="region of interest" description="Disordered" evidence="6">
    <location>
        <begin position="84"/>
        <end position="202"/>
    </location>
</feature>
<dbReference type="InterPro" id="IPR015943">
    <property type="entry name" value="WD40/YVTN_repeat-like_dom_sf"/>
</dbReference>
<dbReference type="HOGENOM" id="CLU_014831_4_2_1"/>
<dbReference type="GO" id="GO:1905786">
    <property type="term" value="P:positive regulation of anaphase-promoting complex-dependent catabolic process"/>
    <property type="evidence" value="ECO:0007669"/>
    <property type="project" value="TreeGrafter"/>
</dbReference>
<dbReference type="GO" id="GO:0010997">
    <property type="term" value="F:anaphase-promoting complex binding"/>
    <property type="evidence" value="ECO:0007669"/>
    <property type="project" value="InterPro"/>
</dbReference>
<dbReference type="InterPro" id="IPR033010">
    <property type="entry name" value="Cdc20/Fizzy"/>
</dbReference>
<keyword evidence="3" id="KW-0677">Repeat</keyword>
<evidence type="ECO:0000313" key="8">
    <source>
        <dbReference type="EMBL" id="KIM36879.1"/>
    </source>
</evidence>
<evidence type="ECO:0000256" key="5">
    <source>
        <dbReference type="PROSITE-ProRule" id="PRU00221"/>
    </source>
</evidence>
<dbReference type="SMART" id="SM00320">
    <property type="entry name" value="WD40"/>
    <property type="match status" value="5"/>
</dbReference>
<dbReference type="Gene3D" id="2.130.10.10">
    <property type="entry name" value="YVTN repeat-like/Quinoprotein amine dehydrogenase"/>
    <property type="match status" value="1"/>
</dbReference>
<evidence type="ECO:0000256" key="3">
    <source>
        <dbReference type="ARBA" id="ARBA00022737"/>
    </source>
</evidence>
<feature type="region of interest" description="Disordered" evidence="6">
    <location>
        <begin position="226"/>
        <end position="275"/>
    </location>
</feature>
<dbReference type="AlphaFoldDB" id="A0A0C3BXT9"/>
<dbReference type="PANTHER" id="PTHR19918">
    <property type="entry name" value="CELL DIVISION CYCLE 20 CDC20 FIZZY -RELATED"/>
    <property type="match status" value="1"/>
</dbReference>
<feature type="repeat" description="WD" evidence="5">
    <location>
        <begin position="583"/>
        <end position="615"/>
    </location>
</feature>
<protein>
    <recommendedName>
        <fullName evidence="7">CDC20/Fizzy WD40 domain-containing protein</fullName>
    </recommendedName>
</protein>
<reference evidence="8 9" key="1">
    <citation type="submission" date="2014-04" db="EMBL/GenBank/DDBJ databases">
        <authorList>
            <consortium name="DOE Joint Genome Institute"/>
            <person name="Kuo A."/>
            <person name="Gay G."/>
            <person name="Dore J."/>
            <person name="Kohler A."/>
            <person name="Nagy L.G."/>
            <person name="Floudas D."/>
            <person name="Copeland A."/>
            <person name="Barry K.W."/>
            <person name="Cichocki N."/>
            <person name="Veneault-Fourrey C."/>
            <person name="LaButti K."/>
            <person name="Lindquist E.A."/>
            <person name="Lipzen A."/>
            <person name="Lundell T."/>
            <person name="Morin E."/>
            <person name="Murat C."/>
            <person name="Sun H."/>
            <person name="Tunlid A."/>
            <person name="Henrissat B."/>
            <person name="Grigoriev I.V."/>
            <person name="Hibbett D.S."/>
            <person name="Martin F."/>
            <person name="Nordberg H.P."/>
            <person name="Cantor M.N."/>
            <person name="Hua S.X."/>
        </authorList>
    </citation>
    <scope>NUCLEOTIDE SEQUENCE [LARGE SCALE GENOMIC DNA]</scope>
    <source>
        <strain evidence="9">h7</strain>
    </source>
</reference>
<name>A0A0C3BXT9_HEBCY</name>
<feature type="repeat" description="WD" evidence="5">
    <location>
        <begin position="438"/>
        <end position="483"/>
    </location>
</feature>
<organism evidence="8 9">
    <name type="scientific">Hebeloma cylindrosporum</name>
    <dbReference type="NCBI Taxonomy" id="76867"/>
    <lineage>
        <taxon>Eukaryota</taxon>
        <taxon>Fungi</taxon>
        <taxon>Dikarya</taxon>
        <taxon>Basidiomycota</taxon>
        <taxon>Agaricomycotina</taxon>
        <taxon>Agaricomycetes</taxon>
        <taxon>Agaricomycetidae</taxon>
        <taxon>Agaricales</taxon>
        <taxon>Agaricineae</taxon>
        <taxon>Hymenogastraceae</taxon>
        <taxon>Hebeloma</taxon>
    </lineage>
</organism>
<evidence type="ECO:0000256" key="1">
    <source>
        <dbReference type="ARBA" id="ARBA00006445"/>
    </source>
</evidence>
<gene>
    <name evidence="8" type="ORF">M413DRAFT_13651</name>
</gene>
<keyword evidence="9" id="KW-1185">Reference proteome</keyword>
<keyword evidence="4" id="KW-0131">Cell cycle</keyword>
<dbReference type="GO" id="GO:0031145">
    <property type="term" value="P:anaphase-promoting complex-dependent catabolic process"/>
    <property type="evidence" value="ECO:0007669"/>
    <property type="project" value="TreeGrafter"/>
</dbReference>
<dbReference type="Pfam" id="PF24807">
    <property type="entry name" value="WD40_CDC20-Fz"/>
    <property type="match status" value="1"/>
</dbReference>
<dbReference type="InterPro" id="IPR019775">
    <property type="entry name" value="WD40_repeat_CS"/>
</dbReference>
<dbReference type="InterPro" id="IPR036322">
    <property type="entry name" value="WD40_repeat_dom_sf"/>
</dbReference>
<proteinExistence type="inferred from homology"/>
<dbReference type="PROSITE" id="PS50294">
    <property type="entry name" value="WD_REPEATS_REGION"/>
    <property type="match status" value="2"/>
</dbReference>
<dbReference type="STRING" id="686832.A0A0C3BXT9"/>
<feature type="compositionally biased region" description="Polar residues" evidence="6">
    <location>
        <begin position="128"/>
        <end position="158"/>
    </location>
</feature>
<accession>A0A0C3BXT9</accession>
<dbReference type="InterPro" id="IPR001680">
    <property type="entry name" value="WD40_rpt"/>
</dbReference>
<feature type="compositionally biased region" description="Basic and acidic residues" evidence="6">
    <location>
        <begin position="165"/>
        <end position="181"/>
    </location>
</feature>
<dbReference type="InterPro" id="IPR056150">
    <property type="entry name" value="WD40_CDC20-Fz"/>
</dbReference>
<dbReference type="PANTHER" id="PTHR19918:SF1">
    <property type="entry name" value="FIZZY-RELATED PROTEIN HOMOLOG"/>
    <property type="match status" value="1"/>
</dbReference>
<feature type="domain" description="CDC20/Fizzy WD40" evidence="7">
    <location>
        <begin position="307"/>
        <end position="614"/>
    </location>
</feature>
<evidence type="ECO:0000259" key="7">
    <source>
        <dbReference type="Pfam" id="PF24807"/>
    </source>
</evidence>
<evidence type="ECO:0000256" key="4">
    <source>
        <dbReference type="ARBA" id="ARBA00023306"/>
    </source>
</evidence>
<evidence type="ECO:0000256" key="6">
    <source>
        <dbReference type="SAM" id="MobiDB-lite"/>
    </source>
</evidence>
<sequence>MTLAVDDLVFTALGHARNAVELDNSFDTSGAIAEYAKAVSLLSSVIEDMLQRQISTVSEHQEVERYESEGEELRRLQTICDTYRDKPHSTHNMSGLKNSPFGKRLRASHKEPGADEDGSQVNPLFGVGSSTPGLDSRPTTGGESSSLGPDSPTRTTFRSPFALPRVKDYGDRFVPSKDSGDLRTSYHLMDDGGPSTPHKNRIIPSESDALKEQANALFTSILHTEVTPPISPTRPIASGSGLPPTTPTRRRLFAYNSPSNPATPTRRLDDPTDEAYSMSPVRAQSRQLLESPRRQLRSVCKTPYRVLDAPELADDFYLNLVDWSSTNVLGVGLGSCVYLWTAHNAAVSKLCDLAPSNDTISSVSWVQKGSTLAVGTLAGRLHIYDANTLQLQRTYQQAHTQRIGALAWNTHVLSSGSRDRSVHHRDVREASTRPFKRCTGHRQEVCGLKWSGDSGASAPYLASGGNDNKVCIWDLRGSRRPGASSNPVIGSGSGDDGPGDTPLWKFHEHTAAVKALAWDPHVSGVLATGGGTQDKHIRFWNVCNLIWSLTSHELVSTHGFSSTTAQNQICIWKYPTLNMVASLTGHTNRVLYLAMSPDGETIVTGAGDETLRFWNAFPKKEKNERGRESRLDYGRLIR</sequence>
<reference evidence="9" key="2">
    <citation type="submission" date="2015-01" db="EMBL/GenBank/DDBJ databases">
        <title>Evolutionary Origins and Diversification of the Mycorrhizal Mutualists.</title>
        <authorList>
            <consortium name="DOE Joint Genome Institute"/>
            <consortium name="Mycorrhizal Genomics Consortium"/>
            <person name="Kohler A."/>
            <person name="Kuo A."/>
            <person name="Nagy L.G."/>
            <person name="Floudas D."/>
            <person name="Copeland A."/>
            <person name="Barry K.W."/>
            <person name="Cichocki N."/>
            <person name="Veneault-Fourrey C."/>
            <person name="LaButti K."/>
            <person name="Lindquist E.A."/>
            <person name="Lipzen A."/>
            <person name="Lundell T."/>
            <person name="Morin E."/>
            <person name="Murat C."/>
            <person name="Riley R."/>
            <person name="Ohm R."/>
            <person name="Sun H."/>
            <person name="Tunlid A."/>
            <person name="Henrissat B."/>
            <person name="Grigoriev I.V."/>
            <person name="Hibbett D.S."/>
            <person name="Martin F."/>
        </authorList>
    </citation>
    <scope>NUCLEOTIDE SEQUENCE [LARGE SCALE GENOMIC DNA]</scope>
    <source>
        <strain evidence="9">h7</strain>
    </source>
</reference>